<keyword evidence="3" id="KW-0998">Cell outer membrane</keyword>
<feature type="signal peptide" evidence="4">
    <location>
        <begin position="1"/>
        <end position="24"/>
    </location>
</feature>
<dbReference type="EMBL" id="CABVQH010000012">
    <property type="protein sequence ID" value="VWC88271.1"/>
    <property type="molecule type" value="Genomic_DNA"/>
</dbReference>
<dbReference type="GO" id="GO:0008320">
    <property type="term" value="F:protein transmembrane transporter activity"/>
    <property type="evidence" value="ECO:0007669"/>
    <property type="project" value="TreeGrafter"/>
</dbReference>
<keyword evidence="2" id="KW-0812">Transmembrane</keyword>
<dbReference type="InterPro" id="IPR051544">
    <property type="entry name" value="TPS_OM_transporter"/>
</dbReference>
<evidence type="ECO:0000256" key="2">
    <source>
        <dbReference type="ARBA" id="ARBA00022692"/>
    </source>
</evidence>
<keyword evidence="4" id="KW-0732">Signal</keyword>
<evidence type="ECO:0000256" key="4">
    <source>
        <dbReference type="SAM" id="SignalP"/>
    </source>
</evidence>
<dbReference type="RefSeq" id="WP_174951791.1">
    <property type="nucleotide sequence ID" value="NZ_CABVQH010000012.1"/>
</dbReference>
<keyword evidence="1" id="KW-0472">Membrane</keyword>
<dbReference type="Proteomes" id="UP000494260">
    <property type="component" value="Unassembled WGS sequence"/>
</dbReference>
<accession>A0A6P2VYH6</accession>
<dbReference type="GO" id="GO:0098046">
    <property type="term" value="C:type V protein secretion system complex"/>
    <property type="evidence" value="ECO:0007669"/>
    <property type="project" value="TreeGrafter"/>
</dbReference>
<dbReference type="Pfam" id="PF08479">
    <property type="entry name" value="POTRA_2"/>
    <property type="match status" value="1"/>
</dbReference>
<dbReference type="PANTHER" id="PTHR34597:SF3">
    <property type="entry name" value="OUTER MEMBRANE TRANSPORTER CDIB"/>
    <property type="match status" value="1"/>
</dbReference>
<feature type="domain" description="Polypeptide-transport-associated ShlB-type" evidence="6">
    <location>
        <begin position="75"/>
        <end position="146"/>
    </location>
</feature>
<dbReference type="InterPro" id="IPR013686">
    <property type="entry name" value="Polypept-transport_assoc_ShlB"/>
</dbReference>
<evidence type="ECO:0000259" key="6">
    <source>
        <dbReference type="Pfam" id="PF08479"/>
    </source>
</evidence>
<dbReference type="Pfam" id="PF03865">
    <property type="entry name" value="ShlB"/>
    <property type="match status" value="1"/>
</dbReference>
<dbReference type="InterPro" id="IPR035251">
    <property type="entry name" value="ShlB_POTRA"/>
</dbReference>
<name>A0A6P2VYH6_BURL3</name>
<gene>
    <name evidence="8" type="ORF">BLA18109_03727</name>
</gene>
<evidence type="ECO:0000313" key="9">
    <source>
        <dbReference type="Proteomes" id="UP000494260"/>
    </source>
</evidence>
<protein>
    <submittedName>
        <fullName evidence="8">Peptidase S49</fullName>
    </submittedName>
</protein>
<proteinExistence type="predicted"/>
<dbReference type="InterPro" id="IPR027282">
    <property type="entry name" value="TPS"/>
</dbReference>
<evidence type="ECO:0000259" key="5">
    <source>
        <dbReference type="Pfam" id="PF03865"/>
    </source>
</evidence>
<dbReference type="PANTHER" id="PTHR34597">
    <property type="entry name" value="SLR1661 PROTEIN"/>
    <property type="match status" value="1"/>
</dbReference>
<feature type="domain" description="ShlB POTRA" evidence="7">
    <location>
        <begin position="160"/>
        <end position="193"/>
    </location>
</feature>
<evidence type="ECO:0000256" key="1">
    <source>
        <dbReference type="ARBA" id="ARBA00022452"/>
    </source>
</evidence>
<dbReference type="Gene3D" id="3.10.20.310">
    <property type="entry name" value="membrane protein fhac"/>
    <property type="match status" value="1"/>
</dbReference>
<dbReference type="InterPro" id="IPR005565">
    <property type="entry name" value="Hemolysn_activator_HlyB_C"/>
</dbReference>
<dbReference type="AlphaFoldDB" id="A0A6P2VYH6"/>
<sequence length="554" mass="58670">MKISGTVGAAVASSLLSLSSGTVAGSPLPSDTQRHQEQQLDAVRRQALSSVDVLTPEADARGGALTLPHETPCVAIRSIEWRGVADFPWLSKQAPGVGQCAGTHGLAAIRSRVTDQLVARGYITSLAAIPDQDYADGRLIVEVLPGRIGAIDDEPGGIGPTWGVFPRGPGALLNVRDLDQALENMCRLPGQSAATFAIAPGAAFGDSDIRVGHSADARRIRGVLTADNGGQDATGRNQVAAIVAVDSPFGLYDQLLLTAGNDAYPQRSTRGSRSLSASWDVPVGYASFSLSASEWATRQAIPAGDTTFVYARRTRRIEAGIGYVPYRSGSARTRVGLTLARREDRAWFDAFELRVQKRDITSYAFSASHLQRFPRASVEAGVSWRGSLRGLSAFPGYVQDRSDWDGRYRIAAANVSVDAPFTVGARRANYRGTFVVQHAPVPVPSTEFLQIGGRYTVRGFDGNETLAARSGWVLRNELSTRAVAGIDAYAALDAGGVSADADTAGGRTLVGGALGLRGGYKRVSFDVALGMPLLKPSTLRSASPTLDVQVVARF</sequence>
<dbReference type="GO" id="GO:0046819">
    <property type="term" value="P:protein secretion by the type V secretion system"/>
    <property type="evidence" value="ECO:0007669"/>
    <property type="project" value="TreeGrafter"/>
</dbReference>
<feature type="chain" id="PRO_5026778637" evidence="4">
    <location>
        <begin position="25"/>
        <end position="554"/>
    </location>
</feature>
<feature type="domain" description="Haemolysin activator HlyB C-terminal" evidence="5">
    <location>
        <begin position="205"/>
        <end position="518"/>
    </location>
</feature>
<reference evidence="8 9" key="1">
    <citation type="submission" date="2019-09" db="EMBL/GenBank/DDBJ databases">
        <authorList>
            <person name="Depoorter E."/>
        </authorList>
    </citation>
    <scope>NUCLEOTIDE SEQUENCE [LARGE SCALE GENOMIC DNA]</scope>
    <source>
        <strain evidence="8">R-18109</strain>
    </source>
</reference>
<keyword evidence="1" id="KW-1134">Transmembrane beta strand</keyword>
<organism evidence="8 9">
    <name type="scientific">Burkholderia lata (strain ATCC 17760 / DSM 23089 / LMG 22485 / NCIMB 9086 / R18194 / 383)</name>
    <dbReference type="NCBI Taxonomy" id="482957"/>
    <lineage>
        <taxon>Bacteria</taxon>
        <taxon>Pseudomonadati</taxon>
        <taxon>Pseudomonadota</taxon>
        <taxon>Betaproteobacteria</taxon>
        <taxon>Burkholderiales</taxon>
        <taxon>Burkholderiaceae</taxon>
        <taxon>Burkholderia</taxon>
        <taxon>Burkholderia cepacia complex</taxon>
    </lineage>
</organism>
<dbReference type="PIRSF" id="PIRSF029745">
    <property type="entry name" value="FhaC"/>
    <property type="match status" value="1"/>
</dbReference>
<dbReference type="Pfam" id="PF17287">
    <property type="entry name" value="POTRA_3"/>
    <property type="match status" value="1"/>
</dbReference>
<evidence type="ECO:0000256" key="3">
    <source>
        <dbReference type="ARBA" id="ARBA00023237"/>
    </source>
</evidence>
<dbReference type="Gene3D" id="2.40.160.50">
    <property type="entry name" value="membrane protein fhac: a member of the omp85/tpsb transporter family"/>
    <property type="match status" value="1"/>
</dbReference>
<evidence type="ECO:0000313" key="8">
    <source>
        <dbReference type="EMBL" id="VWC88271.1"/>
    </source>
</evidence>
<evidence type="ECO:0000259" key="7">
    <source>
        <dbReference type="Pfam" id="PF17287"/>
    </source>
</evidence>